<accession>A0A4Q2KA18</accession>
<proteinExistence type="predicted"/>
<sequence>MKIKKSVALLLAAALALMCLVACGKKSSVVREKDTRELSAQEYTLLNLSGTDALGRTFLPADEENKELYVGMFFYLTLGYHANHSGIYDVSKITNYGKDMDAFYTANNDSSPVGAAHFWGEPVWGYYRSDDEWVIRKQVEMLTMAGVDFLCFDTTNAVLYLDTVNVILKVLQEYYDAGWDVPKFMFYVAANDKGCIRTLYETYYSQGLYRDLWFAPAGKPLITQMYSTVWDTDDVTEKAISELFEFRYRQWPTESFLRQGWSWIEFEYPQPIHTDMVSVSSAQHTNLKFSDTSDNRGKGFDLSTMKNDPSKVAEGANYASQWERVLSGDNHDRIKYVMLTQWNEWVAEKSWDQNQNRAYMVDGFNQEYNRDMEPVKNGYGDNYYMQTIQNVRKWKYSEAKHYEYAEKSVDITSFEESAWESAAVYLDFTGECTERNHPAFDGSFSYTDTSDRNDIASVRVLHDSKYVYFRVQTDENVTAYQSGDTGWMNILIQSGETGESFMGYRYAINRTVEGDRTSVCRYENGAWKKISEGNIRVSGNTVQVRVKLSDLGLNASDFSIRFKVTDNIKNEEDPLSFFTTGDAAPIGRLSYTYGY</sequence>
<dbReference type="RefSeq" id="WP_129224142.1">
    <property type="nucleotide sequence ID" value="NZ_SDOZ01000002.1"/>
</dbReference>
<dbReference type="Proteomes" id="UP000291269">
    <property type="component" value="Unassembled WGS sequence"/>
</dbReference>
<dbReference type="AlphaFoldDB" id="A0A4Q2KA18"/>
<keyword evidence="3" id="KW-1185">Reference proteome</keyword>
<evidence type="ECO:0008006" key="4">
    <source>
        <dbReference type="Google" id="ProtNLM"/>
    </source>
</evidence>
<keyword evidence="1" id="KW-0732">Signal</keyword>
<feature type="signal peptide" evidence="1">
    <location>
        <begin position="1"/>
        <end position="24"/>
    </location>
</feature>
<organism evidence="2 3">
    <name type="scientific">Candidatus Borkfalkia ceftriaxoniphila</name>
    <dbReference type="NCBI Taxonomy" id="2508949"/>
    <lineage>
        <taxon>Bacteria</taxon>
        <taxon>Bacillati</taxon>
        <taxon>Bacillota</taxon>
        <taxon>Clostridia</taxon>
        <taxon>Christensenellales</taxon>
        <taxon>Christensenellaceae</taxon>
        <taxon>Candidatus Borkfalkia</taxon>
    </lineage>
</organism>
<name>A0A4Q2KA18_9FIRM</name>
<dbReference type="OrthoDB" id="2502471at2"/>
<gene>
    <name evidence="2" type="ORF">ESZ91_03370</name>
</gene>
<evidence type="ECO:0000313" key="2">
    <source>
        <dbReference type="EMBL" id="RXZ61444.1"/>
    </source>
</evidence>
<evidence type="ECO:0000313" key="3">
    <source>
        <dbReference type="Proteomes" id="UP000291269"/>
    </source>
</evidence>
<protein>
    <recommendedName>
        <fullName evidence="4">DUF5010 domain-containing protein</fullName>
    </recommendedName>
</protein>
<comment type="caution">
    <text evidence="2">The sequence shown here is derived from an EMBL/GenBank/DDBJ whole genome shotgun (WGS) entry which is preliminary data.</text>
</comment>
<evidence type="ECO:0000256" key="1">
    <source>
        <dbReference type="SAM" id="SignalP"/>
    </source>
</evidence>
<reference evidence="2 3" key="1">
    <citation type="journal article" date="2019" name="Gut">
        <title>Antibiotics-induced monodominance of a novel gut bacterial order.</title>
        <authorList>
            <person name="Hildebrand F."/>
            <person name="Moitinho-Silva L."/>
            <person name="Blasche S."/>
            <person name="Jahn M.T."/>
            <person name="Gossmann T.I."/>
            <person name="Heuerta-Cepas J."/>
            <person name="Hercog R."/>
            <person name="Luetge M."/>
            <person name="Bahram M."/>
            <person name="Pryszlak A."/>
            <person name="Alves R.J."/>
            <person name="Waszak S.M."/>
            <person name="Zhu A."/>
            <person name="Ye L."/>
            <person name="Costea P.I."/>
            <person name="Aalvink S."/>
            <person name="Belzer C."/>
            <person name="Forslund S.K."/>
            <person name="Sunagawa S."/>
            <person name="Hentschel U."/>
            <person name="Merten C."/>
            <person name="Patil K.R."/>
            <person name="Benes V."/>
            <person name="Bork P."/>
        </authorList>
    </citation>
    <scope>NUCLEOTIDE SEQUENCE [LARGE SCALE GENOMIC DNA]</scope>
    <source>
        <strain evidence="2 3">HDS1380</strain>
    </source>
</reference>
<dbReference type="Gene3D" id="3.20.20.80">
    <property type="entry name" value="Glycosidases"/>
    <property type="match status" value="1"/>
</dbReference>
<dbReference type="EMBL" id="SDOZ01000002">
    <property type="protein sequence ID" value="RXZ61444.1"/>
    <property type="molecule type" value="Genomic_DNA"/>
</dbReference>
<feature type="chain" id="PRO_5020338371" description="DUF5010 domain-containing protein" evidence="1">
    <location>
        <begin position="25"/>
        <end position="595"/>
    </location>
</feature>